<feature type="compositionally biased region" description="Low complexity" evidence="1">
    <location>
        <begin position="160"/>
        <end position="176"/>
    </location>
</feature>
<evidence type="ECO:0000256" key="1">
    <source>
        <dbReference type="SAM" id="MobiDB-lite"/>
    </source>
</evidence>
<evidence type="ECO:0000313" key="2">
    <source>
        <dbReference type="EMBL" id="QUF03671.1"/>
    </source>
</evidence>
<dbReference type="Proteomes" id="UP000677152">
    <property type="component" value="Chromosome"/>
</dbReference>
<evidence type="ECO:0000313" key="3">
    <source>
        <dbReference type="Proteomes" id="UP000677152"/>
    </source>
</evidence>
<dbReference type="AlphaFoldDB" id="A0AA45L5I0"/>
<sequence>MRSEAQHRAEPGDAPDRSAAGAPPNRHALLALQRAAGNHGVTALVGPPLAVQRVWYANPAQGRVVRVPEGQDQEQAPADRDFLVELQRTNRSGHPYGVHDRAGQDDVSGARWTKADVLVKRARRFAGEPPVTRPRTQAPSTPLITRPWSRCSPSSPERGTTWSRTTRSTSATTRTA</sequence>
<dbReference type="EMBL" id="CP073249">
    <property type="protein sequence ID" value="QUF03671.1"/>
    <property type="molecule type" value="Genomic_DNA"/>
</dbReference>
<name>A0AA45L5I0_9PSEU</name>
<feature type="compositionally biased region" description="Polar residues" evidence="1">
    <location>
        <begin position="134"/>
        <end position="143"/>
    </location>
</feature>
<gene>
    <name evidence="2" type="ORF">KCV87_30550</name>
</gene>
<protein>
    <submittedName>
        <fullName evidence="2">Uncharacterized protein</fullName>
    </submittedName>
</protein>
<feature type="compositionally biased region" description="Basic and acidic residues" evidence="1">
    <location>
        <begin position="1"/>
        <end position="16"/>
    </location>
</feature>
<organism evidence="2 3">
    <name type="scientific">Actinosynnema pretiosum subsp. pretiosum</name>
    <dbReference type="NCBI Taxonomy" id="103721"/>
    <lineage>
        <taxon>Bacteria</taxon>
        <taxon>Bacillati</taxon>
        <taxon>Actinomycetota</taxon>
        <taxon>Actinomycetes</taxon>
        <taxon>Pseudonocardiales</taxon>
        <taxon>Pseudonocardiaceae</taxon>
        <taxon>Actinosynnema</taxon>
    </lineage>
</organism>
<reference evidence="2" key="1">
    <citation type="submission" date="2021-04" db="EMBL/GenBank/DDBJ databases">
        <title>Genomic sequence of Actinosynnema pretiosum subsp. pretiosum ATCC 31280 (C-14919).</title>
        <authorList>
            <person name="Bai L."/>
            <person name="Wang X."/>
            <person name="Xiao Y."/>
        </authorList>
    </citation>
    <scope>NUCLEOTIDE SEQUENCE</scope>
    <source>
        <strain evidence="2">ATCC 31280</strain>
    </source>
</reference>
<proteinExistence type="predicted"/>
<accession>A0AA45L5I0</accession>
<feature type="region of interest" description="Disordered" evidence="1">
    <location>
        <begin position="1"/>
        <end position="25"/>
    </location>
</feature>
<feature type="region of interest" description="Disordered" evidence="1">
    <location>
        <begin position="123"/>
        <end position="176"/>
    </location>
</feature>